<dbReference type="Proteomes" id="UP000034849">
    <property type="component" value="Unassembled WGS sequence"/>
</dbReference>
<dbReference type="InterPro" id="IPR000037">
    <property type="entry name" value="SsrA-bd_prot"/>
</dbReference>
<gene>
    <name evidence="3" type="primary">smpB</name>
    <name evidence="4" type="ORF">US42_C0016G0017</name>
</gene>
<dbReference type="HAMAP" id="MF_00023">
    <property type="entry name" value="SmpB"/>
    <property type="match status" value="1"/>
</dbReference>
<dbReference type="EMBL" id="LBSX01000016">
    <property type="protein sequence ID" value="KKQ27032.1"/>
    <property type="molecule type" value="Genomic_DNA"/>
</dbReference>
<dbReference type="GO" id="GO:0005829">
    <property type="term" value="C:cytosol"/>
    <property type="evidence" value="ECO:0007669"/>
    <property type="project" value="TreeGrafter"/>
</dbReference>
<dbReference type="AlphaFoldDB" id="A0A0G0GAL8"/>
<comment type="caution">
    <text evidence="4">The sequence shown here is derived from an EMBL/GenBank/DDBJ whole genome shotgun (WGS) entry which is preliminary data.</text>
</comment>
<comment type="subcellular location">
    <subcellularLocation>
        <location evidence="3">Cytoplasm</location>
    </subcellularLocation>
    <text evidence="3">The tmRNA-SmpB complex associates with stalled 70S ribosomes.</text>
</comment>
<name>A0A0G0GAL8_9BACT</name>
<protein>
    <recommendedName>
        <fullName evidence="3">SsrA-binding protein</fullName>
    </recommendedName>
    <alternativeName>
        <fullName evidence="3">Small protein B</fullName>
    </alternativeName>
</protein>
<dbReference type="PANTHER" id="PTHR30308:SF2">
    <property type="entry name" value="SSRA-BINDING PROTEIN"/>
    <property type="match status" value="1"/>
</dbReference>
<dbReference type="SUPFAM" id="SSF74982">
    <property type="entry name" value="Small protein B (SmpB)"/>
    <property type="match status" value="1"/>
</dbReference>
<evidence type="ECO:0000256" key="2">
    <source>
        <dbReference type="ARBA" id="ARBA00022884"/>
    </source>
</evidence>
<dbReference type="CDD" id="cd09294">
    <property type="entry name" value="SmpB"/>
    <property type="match status" value="1"/>
</dbReference>
<keyword evidence="1 3" id="KW-0963">Cytoplasm</keyword>
<evidence type="ECO:0000256" key="1">
    <source>
        <dbReference type="ARBA" id="ARBA00022490"/>
    </source>
</evidence>
<dbReference type="Pfam" id="PF01668">
    <property type="entry name" value="SmpB"/>
    <property type="match status" value="1"/>
</dbReference>
<dbReference type="STRING" id="1619046.US42_C0016G0017"/>
<dbReference type="PANTHER" id="PTHR30308">
    <property type="entry name" value="TMRNA-BINDING COMPONENT OF TRANS-TRANSLATION TAGGING COMPLEX"/>
    <property type="match status" value="1"/>
</dbReference>
<organism evidence="4 5">
    <name type="scientific">Candidatus Magasanikbacteria bacterium GW2011_GWC2_37_14</name>
    <dbReference type="NCBI Taxonomy" id="1619046"/>
    <lineage>
        <taxon>Bacteria</taxon>
        <taxon>Candidatus Magasanikiibacteriota</taxon>
    </lineage>
</organism>
<dbReference type="GO" id="GO:0070930">
    <property type="term" value="P:trans-translation-dependent protein tagging"/>
    <property type="evidence" value="ECO:0007669"/>
    <property type="project" value="TreeGrafter"/>
</dbReference>
<sequence length="149" mass="17240">MTPYAVNKKAQFDYELLEKYEAGLVLSGAEVKSIRNGHISLKGSFVNFYNNQAFLVNAHVAKYKFASNQKNYEPEHNRQLLLKDKEINYLRGKLQVVGLTIVPISLYNKGRHIKLEIAVARGKKKYDKRESIKKRELDREIGKKMKIVN</sequence>
<dbReference type="NCBIfam" id="NF003843">
    <property type="entry name" value="PRK05422.1"/>
    <property type="match status" value="1"/>
</dbReference>
<dbReference type="InterPro" id="IPR023620">
    <property type="entry name" value="SmpB"/>
</dbReference>
<reference evidence="4 5" key="1">
    <citation type="journal article" date="2015" name="Nature">
        <title>rRNA introns, odd ribosomes, and small enigmatic genomes across a large radiation of phyla.</title>
        <authorList>
            <person name="Brown C.T."/>
            <person name="Hug L.A."/>
            <person name="Thomas B.C."/>
            <person name="Sharon I."/>
            <person name="Castelle C.J."/>
            <person name="Singh A."/>
            <person name="Wilkins M.J."/>
            <person name="Williams K.H."/>
            <person name="Banfield J.F."/>
        </authorList>
    </citation>
    <scope>NUCLEOTIDE SEQUENCE [LARGE SCALE GENOMIC DNA]</scope>
</reference>
<dbReference type="Gene3D" id="2.40.280.10">
    <property type="match status" value="1"/>
</dbReference>
<dbReference type="NCBIfam" id="TIGR00086">
    <property type="entry name" value="smpB"/>
    <property type="match status" value="1"/>
</dbReference>
<dbReference type="GO" id="GO:0003723">
    <property type="term" value="F:RNA binding"/>
    <property type="evidence" value="ECO:0007669"/>
    <property type="project" value="UniProtKB-UniRule"/>
</dbReference>
<evidence type="ECO:0000313" key="4">
    <source>
        <dbReference type="EMBL" id="KKQ27032.1"/>
    </source>
</evidence>
<proteinExistence type="inferred from homology"/>
<keyword evidence="2 3" id="KW-0694">RNA-binding</keyword>
<evidence type="ECO:0000256" key="3">
    <source>
        <dbReference type="HAMAP-Rule" id="MF_00023"/>
    </source>
</evidence>
<comment type="function">
    <text evidence="3">Required for rescue of stalled ribosomes mediated by trans-translation. Binds to transfer-messenger RNA (tmRNA), required for stable association of tmRNA with ribosomes. tmRNA and SmpB together mimic tRNA shape, replacing the anticodon stem-loop with SmpB. tmRNA is encoded by the ssrA gene; the 2 termini fold to resemble tRNA(Ala) and it encodes a 'tag peptide', a short internal open reading frame. During trans-translation Ala-aminoacylated tmRNA acts like a tRNA, entering the A-site of stalled ribosomes, displacing the stalled mRNA. The ribosome then switches to translate the ORF on the tmRNA; the nascent peptide is terminated with the 'tag peptide' encoded by the tmRNA and targeted for degradation. The ribosome is freed to recommence translation, which seems to be the essential function of trans-translation.</text>
</comment>
<dbReference type="PATRIC" id="fig|1619046.3.peg.929"/>
<dbReference type="InterPro" id="IPR020081">
    <property type="entry name" value="SsrA-bd_prot_CS"/>
</dbReference>
<dbReference type="GO" id="GO:0070929">
    <property type="term" value="P:trans-translation"/>
    <property type="evidence" value="ECO:0007669"/>
    <property type="project" value="UniProtKB-UniRule"/>
</dbReference>
<dbReference type="PROSITE" id="PS01317">
    <property type="entry name" value="SSRP"/>
    <property type="match status" value="1"/>
</dbReference>
<comment type="similarity">
    <text evidence="3">Belongs to the SmpB family.</text>
</comment>
<accession>A0A0G0GAL8</accession>
<evidence type="ECO:0000313" key="5">
    <source>
        <dbReference type="Proteomes" id="UP000034849"/>
    </source>
</evidence>